<gene>
    <name evidence="3" type="primary">A03p009450.1_BraROA</name>
    <name evidence="3" type="ORF">IGI04_009514</name>
</gene>
<feature type="region of interest" description="Disordered" evidence="1">
    <location>
        <begin position="164"/>
        <end position="185"/>
    </location>
</feature>
<feature type="domain" description="DUF3444" evidence="2">
    <location>
        <begin position="411"/>
        <end position="613"/>
    </location>
</feature>
<accession>A0ABQ7MXH9</accession>
<organism evidence="3 4">
    <name type="scientific">Brassica rapa subsp. trilocularis</name>
    <dbReference type="NCBI Taxonomy" id="1813537"/>
    <lineage>
        <taxon>Eukaryota</taxon>
        <taxon>Viridiplantae</taxon>
        <taxon>Streptophyta</taxon>
        <taxon>Embryophyta</taxon>
        <taxon>Tracheophyta</taxon>
        <taxon>Spermatophyta</taxon>
        <taxon>Magnoliopsida</taxon>
        <taxon>eudicotyledons</taxon>
        <taxon>Gunneridae</taxon>
        <taxon>Pentapetalae</taxon>
        <taxon>rosids</taxon>
        <taxon>malvids</taxon>
        <taxon>Brassicales</taxon>
        <taxon>Brassicaceae</taxon>
        <taxon>Brassiceae</taxon>
        <taxon>Brassica</taxon>
    </lineage>
</organism>
<dbReference type="InterPro" id="IPR024593">
    <property type="entry name" value="DUF3444"/>
</dbReference>
<dbReference type="Proteomes" id="UP000823674">
    <property type="component" value="Chromosome A03"/>
</dbReference>
<feature type="region of interest" description="Disordered" evidence="1">
    <location>
        <begin position="220"/>
        <end position="240"/>
    </location>
</feature>
<feature type="domain" description="DUF3444" evidence="2">
    <location>
        <begin position="719"/>
        <end position="922"/>
    </location>
</feature>
<feature type="domain" description="DUF3444" evidence="2">
    <location>
        <begin position="966"/>
        <end position="1173"/>
    </location>
</feature>
<evidence type="ECO:0000313" key="4">
    <source>
        <dbReference type="Proteomes" id="UP000823674"/>
    </source>
</evidence>
<proteinExistence type="predicted"/>
<evidence type="ECO:0000259" key="2">
    <source>
        <dbReference type="Pfam" id="PF11926"/>
    </source>
</evidence>
<evidence type="ECO:0000256" key="1">
    <source>
        <dbReference type="SAM" id="MobiDB-lite"/>
    </source>
</evidence>
<feature type="compositionally biased region" description="Basic and acidic residues" evidence="1">
    <location>
        <begin position="230"/>
        <end position="239"/>
    </location>
</feature>
<feature type="region of interest" description="Disordered" evidence="1">
    <location>
        <begin position="65"/>
        <end position="126"/>
    </location>
</feature>
<feature type="compositionally biased region" description="Polar residues" evidence="1">
    <location>
        <begin position="72"/>
        <end position="105"/>
    </location>
</feature>
<comment type="caution">
    <text evidence="3">The sequence shown here is derived from an EMBL/GenBank/DDBJ whole genome shotgun (WGS) entry which is preliminary data.</text>
</comment>
<dbReference type="PANTHER" id="PTHR45089">
    <property type="entry name" value="DNAJ HEAT SHOCK AMINO-TERMINAL DOMAIN PROTEIN-RELATED"/>
    <property type="match status" value="1"/>
</dbReference>
<protein>
    <recommendedName>
        <fullName evidence="2">DUF3444 domain-containing protein</fullName>
    </recommendedName>
</protein>
<keyword evidence="4" id="KW-1185">Reference proteome</keyword>
<feature type="domain" description="DUF3444" evidence="2">
    <location>
        <begin position="1247"/>
        <end position="1455"/>
    </location>
</feature>
<dbReference type="Pfam" id="PF11926">
    <property type="entry name" value="DUF3444"/>
    <property type="match status" value="5"/>
</dbReference>
<dbReference type="EMBL" id="JADBGQ010000003">
    <property type="protein sequence ID" value="KAG5403395.1"/>
    <property type="molecule type" value="Genomic_DNA"/>
</dbReference>
<name>A0ABQ7MXH9_BRACM</name>
<feature type="domain" description="DUF3444" evidence="2">
    <location>
        <begin position="1489"/>
        <end position="1708"/>
    </location>
</feature>
<feature type="compositionally biased region" description="Polar residues" evidence="1">
    <location>
        <begin position="114"/>
        <end position="126"/>
    </location>
</feature>
<sequence>MDITIMNEASETSTTAQSSDRSMVWTICPFCSVRYKSYISLLNKPTRCHSCYLKFFASESVFKGTPTKDKATQTSLSTTEKSVSSQNHITRSSLVAPTPKSQAPSPKSHAPTPKSHQVQPKTAPSSLSPRFCAMCPFCKFKYRFPIKWFVCKCKKKFKTVEVSSSSLQPKKTATSKNQGTHFSGKASSPGLSCAVKVGEKRQRNECGESYNAGNRSVLHKNKRVTTDSGGAREDSESGKQVHVVDLSTTEDLMSNAINLNQKMDRNQDAQVGTVVENSEDVVGNNRRGFNDNGDAGRQEESGWGKLLHQVNCSEVALLDIIGNSGNLEVDKHSEDVLDKAVDNNRRGFNDDGDAAGRLEASEWGKQLCEADRPEVTTLPNVISNNQKLNEKNKTPGLCDSGSGDAVPVQPKMSECAGLKFNDFNKRREDAKFSECQAWALYDKADGMPRHYALIRKVSSPSFGLRITYLEPDPVDEKEIQWFEEDLPVSVGNFRFGKNKNTKDRSLFSHPIRCQGSIMTGNFTVSPRKGETWAIFKNWDIINWSSEPDSHRKYEYDIVEILSNTIDEGVSVAILHKAKGFASVFFRMGEADVIQIPSQSLYRLSHNILSFKMKRVDIKGVPKDAYELDQAALPKAIEESVVPSHLYAKPKPEALCFPNKGKVFQTGQIWSFYSGGSSGTAAYYFASDENVNVHSLRLSCVGGKRKRNELGGSNDDSAGLKFNDFEKLRKEVNFSVGETWAMYDEVDGMPRLYARIRKVSATYFGLRITHLEPDPDDEREVLWFEQDLPVSTGQFRLGKNENTKDCSLFSHVIHCKEGSNTGHLIVSPRKGETWALFKNWDIIKWSSEPDSHGSYKYDIVEILSDTTDEAAGVSVAFLHKAKGFASVFFRMGTGDDSDMIQVPSHSLYRFSHMIPSFKLTGTEAKDLPKDAYELDQAALPATTVQEKPVPSHIIPVPKPEALCLPSSEGKVIKTGQFWAFGGDYDDTPRYYGRIQKITVTQTFEQTAETKVHVCRLKATSFPQNVIKWKDKSMPVGCGTFSMLKNCSTLYPQHLTHQIFPQTSMDGNEFTILPKVGQLWVIYRLWAPHFGVGALDEHCLDFDMVQVLDDAFNYKVLALEQVLVTSEEKNKFFRAAKSRPSYCYDEDGPGVIFTIPQSKMLRFSHPIPASRVTKEVDGEMIVLFEVDKKALPYGKAVAETLMKGTGTAAFYSASDEAVHSPRVSCAVSVGDKRKRNELGGSNDDGAGLKFNDFEKLRKEVNFLAAQTWAMYDNVDGMPRLYARIRKVAAPLFGLRITHLEADPDDEREILWFEQDLPVSAGQFRLGKNEDMKDISMFSHVIHCKEGGNTGHLTVSPRKGETWALFKNWDINWSSEPDSHRRYEYDIVEILSDHADGTGVSVAFLHKAKGFASVFFRMGTGVADMFRMGTGGDSDTSQILPQDIYQFSHMIPSFKLTGFEAKGLPKDAYELDQAALPKTIEEKDVPSHLIPRPKPEALCFPSKHTGKVFQTGQFWAFGGDYDFTPRFYGRIQKITLTQAFDEAAELKIHVSRLKATSFPENVIKWKDKRMPVGCGTFSVPKSCSIFYPQHLTHQIFPETSIDGNECTILPKIGQVWMIYRDWVPHYDLVALEEHDLDFEVVEVLDDALNYKVLALERALVTSEEKNHFFRAAKSRPSYCHEEDGTGVIFTIPQSKMLRFSHPLPVSRVTKEVDGEMEVLFEVDKKALPLGP</sequence>
<evidence type="ECO:0000313" key="3">
    <source>
        <dbReference type="EMBL" id="KAG5403395.1"/>
    </source>
</evidence>
<dbReference type="PANTHER" id="PTHR45089:SF56">
    <property type="entry name" value="DUF3444 DOMAIN-CONTAINING PROTEIN"/>
    <property type="match status" value="1"/>
</dbReference>
<reference evidence="3 4" key="1">
    <citation type="submission" date="2021-03" db="EMBL/GenBank/DDBJ databases">
        <authorList>
            <person name="King G.J."/>
            <person name="Bancroft I."/>
            <person name="Baten A."/>
            <person name="Bloomfield J."/>
            <person name="Borpatragohain P."/>
            <person name="He Z."/>
            <person name="Irish N."/>
            <person name="Irwin J."/>
            <person name="Liu K."/>
            <person name="Mauleon R.P."/>
            <person name="Moore J."/>
            <person name="Morris R."/>
            <person name="Ostergaard L."/>
            <person name="Wang B."/>
            <person name="Wells R."/>
        </authorList>
    </citation>
    <scope>NUCLEOTIDE SEQUENCE [LARGE SCALE GENOMIC DNA]</scope>
    <source>
        <strain evidence="3">R-o-18</strain>
        <tissue evidence="3">Leaf</tissue>
    </source>
</reference>